<accession>X0ZW90</accession>
<dbReference type="EMBL" id="BARS01054890">
    <property type="protein sequence ID" value="GAG52336.1"/>
    <property type="molecule type" value="Genomic_DNA"/>
</dbReference>
<name>X0ZW90_9ZZZZ</name>
<sequence>GNDHNDGDYLTLGTAYKAATGATETPSMQNSDYTSDLTGQLIAGVVIQAATNCTFSYRKEITIQSSQVIGSADHLNFPVAISLSGDWLKTTTADPADGHIENSYGYDIIFRDTNLVQLDHEIESHDGSASGGILVAWVRIPTLDYNDDTVIYMYYGNPCIVSPTENAPGVWDSNYKSVWHLGEEYALDFDESDDYVDVGNLQSLAGSSELTM</sequence>
<feature type="domain" description="DUF2341" evidence="1">
    <location>
        <begin position="106"/>
        <end position="162"/>
    </location>
</feature>
<protein>
    <recommendedName>
        <fullName evidence="1">DUF2341 domain-containing protein</fullName>
    </recommendedName>
</protein>
<evidence type="ECO:0000313" key="2">
    <source>
        <dbReference type="EMBL" id="GAG52336.1"/>
    </source>
</evidence>
<evidence type="ECO:0000259" key="1">
    <source>
        <dbReference type="Pfam" id="PF10102"/>
    </source>
</evidence>
<dbReference type="InterPro" id="IPR018765">
    <property type="entry name" value="DUF2341"/>
</dbReference>
<dbReference type="AlphaFoldDB" id="X0ZW90"/>
<gene>
    <name evidence="2" type="ORF">S01H1_81161</name>
</gene>
<feature type="non-terminal residue" evidence="2">
    <location>
        <position position="212"/>
    </location>
</feature>
<comment type="caution">
    <text evidence="2">The sequence shown here is derived from an EMBL/GenBank/DDBJ whole genome shotgun (WGS) entry which is preliminary data.</text>
</comment>
<dbReference type="Pfam" id="PF10102">
    <property type="entry name" value="DUF2341"/>
    <property type="match status" value="1"/>
</dbReference>
<feature type="non-terminal residue" evidence="2">
    <location>
        <position position="1"/>
    </location>
</feature>
<organism evidence="2">
    <name type="scientific">marine sediment metagenome</name>
    <dbReference type="NCBI Taxonomy" id="412755"/>
    <lineage>
        <taxon>unclassified sequences</taxon>
        <taxon>metagenomes</taxon>
        <taxon>ecological metagenomes</taxon>
    </lineage>
</organism>
<proteinExistence type="predicted"/>
<reference evidence="2" key="1">
    <citation type="journal article" date="2014" name="Front. Microbiol.">
        <title>High frequency of phylogenetically diverse reductive dehalogenase-homologous genes in deep subseafloor sedimentary metagenomes.</title>
        <authorList>
            <person name="Kawai M."/>
            <person name="Futagami T."/>
            <person name="Toyoda A."/>
            <person name="Takaki Y."/>
            <person name="Nishi S."/>
            <person name="Hori S."/>
            <person name="Arai W."/>
            <person name="Tsubouchi T."/>
            <person name="Morono Y."/>
            <person name="Uchiyama I."/>
            <person name="Ito T."/>
            <person name="Fujiyama A."/>
            <person name="Inagaki F."/>
            <person name="Takami H."/>
        </authorList>
    </citation>
    <scope>NUCLEOTIDE SEQUENCE</scope>
    <source>
        <strain evidence="2">Expedition CK06-06</strain>
    </source>
</reference>